<organism evidence="2 3">
    <name type="scientific">Arthrobacter rhombi</name>
    <dbReference type="NCBI Taxonomy" id="71253"/>
    <lineage>
        <taxon>Bacteria</taxon>
        <taxon>Bacillati</taxon>
        <taxon>Actinomycetota</taxon>
        <taxon>Actinomycetes</taxon>
        <taxon>Micrococcales</taxon>
        <taxon>Micrococcaceae</taxon>
        <taxon>Arthrobacter</taxon>
    </lineage>
</organism>
<dbReference type="EMBL" id="FUHW01000026">
    <property type="protein sequence ID" value="SJM62098.1"/>
    <property type="molecule type" value="Genomic_DNA"/>
</dbReference>
<proteinExistence type="predicted"/>
<dbReference type="AlphaFoldDB" id="A0A1R4G1R0"/>
<keyword evidence="1" id="KW-1133">Transmembrane helix</keyword>
<sequence length="188" mass="21688">MLDDNNAYLLLNPLYWVFVAVVLFMCWVPTTIARRALNGRWRSWVLAPGIPFQISARNTWPFMFAAAATSLWIATLSLPAELLGWEQVRVSVWGLFFVPWVFVILSFAWWPLQLSPRWYKSWGQSGGTRQTNPWTEDEIAAVRREVNSKTKGKKLKDIHRCSEILHAQTDADCGNTPFTPQPEEDYRA</sequence>
<evidence type="ECO:0000313" key="2">
    <source>
        <dbReference type="EMBL" id="SJM62098.1"/>
    </source>
</evidence>
<feature type="transmembrane region" description="Helical" evidence="1">
    <location>
        <begin position="60"/>
        <end position="80"/>
    </location>
</feature>
<dbReference type="Proteomes" id="UP000195913">
    <property type="component" value="Unassembled WGS sequence"/>
</dbReference>
<accession>A0A1R4G1R0</accession>
<keyword evidence="1" id="KW-0472">Membrane</keyword>
<evidence type="ECO:0000313" key="3">
    <source>
        <dbReference type="Proteomes" id="UP000195913"/>
    </source>
</evidence>
<feature type="transmembrane region" description="Helical" evidence="1">
    <location>
        <begin position="92"/>
        <end position="112"/>
    </location>
</feature>
<protein>
    <submittedName>
        <fullName evidence="2">Uncharacterized protein</fullName>
    </submittedName>
</protein>
<gene>
    <name evidence="2" type="ORF">FM101_07130</name>
</gene>
<keyword evidence="1" id="KW-0812">Transmembrane</keyword>
<reference evidence="2 3" key="1">
    <citation type="submission" date="2017-02" db="EMBL/GenBank/DDBJ databases">
        <authorList>
            <person name="Peterson S.W."/>
        </authorList>
    </citation>
    <scope>NUCLEOTIDE SEQUENCE [LARGE SCALE GENOMIC DNA]</scope>
    <source>
        <strain evidence="2 3">B Ar 00.02</strain>
    </source>
</reference>
<dbReference type="RefSeq" id="WP_086997517.1">
    <property type="nucleotide sequence ID" value="NZ_FUHW01000026.1"/>
</dbReference>
<evidence type="ECO:0000256" key="1">
    <source>
        <dbReference type="SAM" id="Phobius"/>
    </source>
</evidence>
<name>A0A1R4G1R0_9MICC</name>
<feature type="transmembrane region" description="Helical" evidence="1">
    <location>
        <begin position="14"/>
        <end position="33"/>
    </location>
</feature>
<keyword evidence="3" id="KW-1185">Reference proteome</keyword>